<dbReference type="KEGG" id="pla:Plav_3239"/>
<evidence type="ECO:0000256" key="1">
    <source>
        <dbReference type="SAM" id="SignalP"/>
    </source>
</evidence>
<feature type="signal peptide" evidence="1">
    <location>
        <begin position="1"/>
        <end position="29"/>
    </location>
</feature>
<dbReference type="Pfam" id="PF09411">
    <property type="entry name" value="PagL"/>
    <property type="match status" value="1"/>
</dbReference>
<dbReference type="STRING" id="402881.Plav_3239"/>
<dbReference type="Gene3D" id="2.40.160.20">
    <property type="match status" value="1"/>
</dbReference>
<organism evidence="2 3">
    <name type="scientific">Parvibaculum lavamentivorans (strain DS-1 / DSM 13023 / NCIMB 13966)</name>
    <dbReference type="NCBI Taxonomy" id="402881"/>
    <lineage>
        <taxon>Bacteria</taxon>
        <taxon>Pseudomonadati</taxon>
        <taxon>Pseudomonadota</taxon>
        <taxon>Alphaproteobacteria</taxon>
        <taxon>Hyphomicrobiales</taxon>
        <taxon>Parvibaculaceae</taxon>
        <taxon>Parvibaculum</taxon>
    </lineage>
</organism>
<evidence type="ECO:0008006" key="4">
    <source>
        <dbReference type="Google" id="ProtNLM"/>
    </source>
</evidence>
<sequence>MKNNISWLGVSAQAFAVCLTLGFASSASAGVNEVRGGFYAHDIAGPAHEDDAVNINGEILFDSPDFLSWAFSPRPRLGATLNTNGDTSLAYLDLGWTIDLTDTLFLDFSVGGAVHDGELDSAARDENSYGCRANFHESISLGYRMSSAWSVMVTAEHMSNAWLCEPNDGITNVGARVAYSF</sequence>
<dbReference type="AlphaFoldDB" id="A7HY61"/>
<evidence type="ECO:0000313" key="3">
    <source>
        <dbReference type="Proteomes" id="UP000006377"/>
    </source>
</evidence>
<keyword evidence="1" id="KW-0732">Signal</keyword>
<feature type="chain" id="PRO_5002708307" description="Lipid A 3-O-deacylase-related protein" evidence="1">
    <location>
        <begin position="30"/>
        <end position="181"/>
    </location>
</feature>
<keyword evidence="3" id="KW-1185">Reference proteome</keyword>
<reference evidence="2 3" key="1">
    <citation type="journal article" date="2011" name="Stand. Genomic Sci.">
        <title>Complete genome sequence of Parvibaculum lavamentivorans type strain (DS-1(T)).</title>
        <authorList>
            <person name="Schleheck D."/>
            <person name="Weiss M."/>
            <person name="Pitluck S."/>
            <person name="Bruce D."/>
            <person name="Land M.L."/>
            <person name="Han S."/>
            <person name="Saunders E."/>
            <person name="Tapia R."/>
            <person name="Detter C."/>
            <person name="Brettin T."/>
            <person name="Han J."/>
            <person name="Woyke T."/>
            <person name="Goodwin L."/>
            <person name="Pennacchio L."/>
            <person name="Nolan M."/>
            <person name="Cook A.M."/>
            <person name="Kjelleberg S."/>
            <person name="Thomas T."/>
        </authorList>
    </citation>
    <scope>NUCLEOTIDE SEQUENCE [LARGE SCALE GENOMIC DNA]</scope>
    <source>
        <strain evidence="3">DS-1 / DSM 13023 / NCIMB 13966</strain>
    </source>
</reference>
<dbReference type="eggNOG" id="COG2096">
    <property type="taxonomic scope" value="Bacteria"/>
</dbReference>
<dbReference type="RefSeq" id="WP_012112172.1">
    <property type="nucleotide sequence ID" value="NC_009719.1"/>
</dbReference>
<evidence type="ECO:0000313" key="2">
    <source>
        <dbReference type="EMBL" id="ABS64844.1"/>
    </source>
</evidence>
<name>A7HY61_PARL1</name>
<dbReference type="Proteomes" id="UP000006377">
    <property type="component" value="Chromosome"/>
</dbReference>
<dbReference type="EMBL" id="CP000774">
    <property type="protein sequence ID" value="ABS64844.1"/>
    <property type="molecule type" value="Genomic_DNA"/>
</dbReference>
<dbReference type="InterPro" id="IPR018550">
    <property type="entry name" value="Lipid-A_deacylase-rel"/>
</dbReference>
<proteinExistence type="predicted"/>
<dbReference type="HOGENOM" id="CLU_1460006_0_0_5"/>
<protein>
    <recommendedName>
        <fullName evidence="4">Lipid A 3-O-deacylase-related protein</fullName>
    </recommendedName>
</protein>
<gene>
    <name evidence="2" type="ordered locus">Plav_3239</name>
</gene>
<accession>A7HY61</accession>